<dbReference type="AlphaFoldDB" id="A0A507FR07"/>
<name>A0A507FR07_9FUNG</name>
<keyword evidence="2" id="KW-1185">Reference proteome</keyword>
<protein>
    <submittedName>
        <fullName evidence="1">Uncharacterized protein</fullName>
    </submittedName>
</protein>
<proteinExistence type="predicted"/>
<organism evidence="1 2">
    <name type="scientific">Chytriomyces confervae</name>
    <dbReference type="NCBI Taxonomy" id="246404"/>
    <lineage>
        <taxon>Eukaryota</taxon>
        <taxon>Fungi</taxon>
        <taxon>Fungi incertae sedis</taxon>
        <taxon>Chytridiomycota</taxon>
        <taxon>Chytridiomycota incertae sedis</taxon>
        <taxon>Chytridiomycetes</taxon>
        <taxon>Chytridiales</taxon>
        <taxon>Chytriomycetaceae</taxon>
        <taxon>Chytriomyces</taxon>
    </lineage>
</organism>
<comment type="caution">
    <text evidence="1">The sequence shown here is derived from an EMBL/GenBank/DDBJ whole genome shotgun (WGS) entry which is preliminary data.</text>
</comment>
<dbReference type="EMBL" id="QEAP01000001">
    <property type="protein sequence ID" value="TPX78692.1"/>
    <property type="molecule type" value="Genomic_DNA"/>
</dbReference>
<gene>
    <name evidence="1" type="ORF">CcCBS67573_g00040</name>
</gene>
<evidence type="ECO:0000313" key="1">
    <source>
        <dbReference type="EMBL" id="TPX78692.1"/>
    </source>
</evidence>
<dbReference type="OrthoDB" id="1845550at2759"/>
<reference evidence="1 2" key="1">
    <citation type="journal article" date="2019" name="Sci. Rep.">
        <title>Comparative genomics of chytrid fungi reveal insights into the obligate biotrophic and pathogenic lifestyle of Synchytrium endobioticum.</title>
        <authorList>
            <person name="van de Vossenberg B.T.L.H."/>
            <person name="Warris S."/>
            <person name="Nguyen H.D.T."/>
            <person name="van Gent-Pelzer M.P.E."/>
            <person name="Joly D.L."/>
            <person name="van de Geest H.C."/>
            <person name="Bonants P.J.M."/>
            <person name="Smith D.S."/>
            <person name="Levesque C.A."/>
            <person name="van der Lee T.A.J."/>
        </authorList>
    </citation>
    <scope>NUCLEOTIDE SEQUENCE [LARGE SCALE GENOMIC DNA]</scope>
    <source>
        <strain evidence="1 2">CBS 675.73</strain>
    </source>
</reference>
<dbReference type="Proteomes" id="UP000320333">
    <property type="component" value="Unassembled WGS sequence"/>
</dbReference>
<accession>A0A507FR07</accession>
<evidence type="ECO:0000313" key="2">
    <source>
        <dbReference type="Proteomes" id="UP000320333"/>
    </source>
</evidence>
<sequence>MNLGPIAAIARPRAAPSSVYLKGIGAGFVCGFGLETMLIKTGYYNIILKGEAKQIIKQQRAQVETPETAASS</sequence>